<reference evidence="3 4" key="1">
    <citation type="submission" date="2017-11" db="EMBL/GenBank/DDBJ databases">
        <title>Genomic Encyclopedia of Archaeal and Bacterial Type Strains, Phase II (KMG-II): From Individual Species to Whole Genera.</title>
        <authorList>
            <person name="Goeker M."/>
        </authorList>
    </citation>
    <scope>NUCLEOTIDE SEQUENCE [LARGE SCALE GENOMIC DNA]</scope>
    <source>
        <strain evidence="3 4">DSM 28175</strain>
    </source>
</reference>
<dbReference type="RefSeq" id="WP_100339541.1">
    <property type="nucleotide sequence ID" value="NZ_PGFJ01000001.1"/>
</dbReference>
<dbReference type="InterPro" id="IPR041700">
    <property type="entry name" value="OMP_b-brl_3"/>
</dbReference>
<gene>
    <name evidence="3" type="ORF">CLV57_0239</name>
</gene>
<sequence length="925" mass="102569">MKKLLLLAVGLLFSCSLFAQQPAQALPEPLPSREVSGVVKDAKGETIIGASVKLVSAKDSLVAATNEDGIFIFKDVKLATFVLTVKFVGQATEIRRYKQNDVIKRIVLDPIEMHDEGKLLEVVTVNGQPSITYKTDTVEYRASDYKVRANATVDEMLKKAEGFEVGTDGSVTFQGQSVTKARLNGKDYAGGDVAQAIQSLPADIVDKFQVVDDYGDQAGRTGIKTGDPTKVLNLTTRADRSVGNIIRASANVGSRERHEERVSVQRLNGNQVIGINGTISNTLNGIPTFNQNGVIQVNGSGGNTVSGNPSINYRDQLSKTLQVNGSYGYNFSNGTTTNNTEDLTLYRQPDGSSKEVFSTTNSKNLNNNKTHRVSMEFEFTPDSSNFFRITPSFSYANSSSTNMQDQTQKGFINQINNSNNKTSSSTPTYGIIAFYQYIFKKNHRRNLSIQFNLTNADQSQEREQNSLVQSTDGTVIKNPFIHRIITTDNFSKNYRASITYVEPLGAYSQLEFNGSSNYRGYDNSLLTDSLNDQGAATRLDYASNVYNYSFTESRANLNYRLVKTKFNISLGATAIPTHMEGVNVSRGNIQTVRNNFFLVPLLRFQYQWSRQQQLAINYSGTPSEPSFDQIQPVPDLSQAPNRTIGNPDLKPAFRHTVSVRYNNYIANSRLNLSANINGSLNNNQIVTDSRVIATASGAGRETRYVNMNGGKTVSGTYNISKSFSDRRYTLMLDGRASYNYTVGLSNGLATNGTTYTFSERFGPRINPNDVIEINPTVRHTLTRTFSSLGGAANNNVTYLSANLEGRVYFGKDRSWAFEYDLSKNYVKGLQSNVAANPFVANAYLEKQLFAKRNGVLRISMYDIFNQNNFINRAQKNNGNGWTDTRSSLFSQYIMVGFTLNLQKWSGTPQRGGRTLQRRGDGSFIY</sequence>
<feature type="domain" description="Outer membrane protein beta-barrel" evidence="2">
    <location>
        <begin position="442"/>
        <end position="896"/>
    </location>
</feature>
<name>A0A2H9VR18_9SPHI</name>
<evidence type="ECO:0000259" key="2">
    <source>
        <dbReference type="Pfam" id="PF14905"/>
    </source>
</evidence>
<evidence type="ECO:0000313" key="4">
    <source>
        <dbReference type="Proteomes" id="UP000242687"/>
    </source>
</evidence>
<dbReference type="Proteomes" id="UP000242687">
    <property type="component" value="Unassembled WGS sequence"/>
</dbReference>
<comment type="caution">
    <text evidence="3">The sequence shown here is derived from an EMBL/GenBank/DDBJ whole genome shotgun (WGS) entry which is preliminary data.</text>
</comment>
<dbReference type="PROSITE" id="PS51257">
    <property type="entry name" value="PROKAR_LIPOPROTEIN"/>
    <property type="match status" value="1"/>
</dbReference>
<keyword evidence="3" id="KW-0675">Receptor</keyword>
<dbReference type="SUPFAM" id="SSF56935">
    <property type="entry name" value="Porins"/>
    <property type="match status" value="1"/>
</dbReference>
<keyword evidence="1" id="KW-0732">Signal</keyword>
<evidence type="ECO:0000256" key="1">
    <source>
        <dbReference type="SAM" id="SignalP"/>
    </source>
</evidence>
<dbReference type="AlphaFoldDB" id="A0A2H9VR18"/>
<accession>A0A2H9VR18</accession>
<dbReference type="Pfam" id="PF14905">
    <property type="entry name" value="OMP_b-brl_3"/>
    <property type="match status" value="1"/>
</dbReference>
<organism evidence="3 4">
    <name type="scientific">Mucilaginibacter auburnensis</name>
    <dbReference type="NCBI Taxonomy" id="1457233"/>
    <lineage>
        <taxon>Bacteria</taxon>
        <taxon>Pseudomonadati</taxon>
        <taxon>Bacteroidota</taxon>
        <taxon>Sphingobacteriia</taxon>
        <taxon>Sphingobacteriales</taxon>
        <taxon>Sphingobacteriaceae</taxon>
        <taxon>Mucilaginibacter</taxon>
    </lineage>
</organism>
<feature type="signal peptide" evidence="1">
    <location>
        <begin position="1"/>
        <end position="19"/>
    </location>
</feature>
<protein>
    <submittedName>
        <fullName evidence="3">Outer membrane receptor protein involved in Fe transport</fullName>
    </submittedName>
</protein>
<keyword evidence="4" id="KW-1185">Reference proteome</keyword>
<proteinExistence type="predicted"/>
<feature type="chain" id="PRO_5014116520" evidence="1">
    <location>
        <begin position="20"/>
        <end position="925"/>
    </location>
</feature>
<dbReference type="InterPro" id="IPR008969">
    <property type="entry name" value="CarboxyPept-like_regulatory"/>
</dbReference>
<dbReference type="EMBL" id="PGFJ01000001">
    <property type="protein sequence ID" value="PJJ83260.1"/>
    <property type="molecule type" value="Genomic_DNA"/>
</dbReference>
<dbReference type="OrthoDB" id="1086219at2"/>
<evidence type="ECO:0000313" key="3">
    <source>
        <dbReference type="EMBL" id="PJJ83260.1"/>
    </source>
</evidence>
<dbReference type="SUPFAM" id="SSF49464">
    <property type="entry name" value="Carboxypeptidase regulatory domain-like"/>
    <property type="match status" value="1"/>
</dbReference>